<dbReference type="PATRIC" id="fig|1526658.3.peg.2869"/>
<gene>
    <name evidence="1" type="ORF">AE618_11205</name>
</gene>
<protein>
    <submittedName>
        <fullName evidence="1">Membrane protein</fullName>
    </submittedName>
</protein>
<dbReference type="RefSeq" id="WP_197280753.1">
    <property type="nucleotide sequence ID" value="NZ_LGSZ01000035.1"/>
</dbReference>
<dbReference type="Pfam" id="PF19455">
    <property type="entry name" value="DUF5993"/>
    <property type="match status" value="1"/>
</dbReference>
<dbReference type="EMBL" id="LGSZ01000035">
    <property type="protein sequence ID" value="KPH80928.1"/>
    <property type="molecule type" value="Genomic_DNA"/>
</dbReference>
<evidence type="ECO:0000313" key="1">
    <source>
        <dbReference type="EMBL" id="KPH80928.1"/>
    </source>
</evidence>
<organism evidence="1 2">
    <name type="scientific">Bosea vaviloviae</name>
    <dbReference type="NCBI Taxonomy" id="1526658"/>
    <lineage>
        <taxon>Bacteria</taxon>
        <taxon>Pseudomonadati</taxon>
        <taxon>Pseudomonadota</taxon>
        <taxon>Alphaproteobacteria</taxon>
        <taxon>Hyphomicrobiales</taxon>
        <taxon>Boseaceae</taxon>
        <taxon>Bosea</taxon>
    </lineage>
</organism>
<sequence>MMSIPFFGLLAGLLCVLAGQRRAALGFWGSSMVCLLVLFKLHATDPLNVVL</sequence>
<dbReference type="Proteomes" id="UP000037822">
    <property type="component" value="Unassembled WGS sequence"/>
</dbReference>
<proteinExistence type="predicted"/>
<keyword evidence="2" id="KW-1185">Reference proteome</keyword>
<comment type="caution">
    <text evidence="1">The sequence shown here is derived from an EMBL/GenBank/DDBJ whole genome shotgun (WGS) entry which is preliminary data.</text>
</comment>
<evidence type="ECO:0000313" key="2">
    <source>
        <dbReference type="Proteomes" id="UP000037822"/>
    </source>
</evidence>
<dbReference type="InterPro" id="IPR046035">
    <property type="entry name" value="DUF5993"/>
</dbReference>
<accession>A0A0N1FIB7</accession>
<name>A0A0N1FIB7_9HYPH</name>
<dbReference type="AlphaFoldDB" id="A0A0N1FIB7"/>
<reference evidence="1 2" key="1">
    <citation type="submission" date="2015-07" db="EMBL/GenBank/DDBJ databases">
        <title>Whole genome sequencing of Bosea vaviloviae isolated from cave pool.</title>
        <authorList>
            <person name="Tan N.E.H."/>
            <person name="Lee Y.P."/>
            <person name="Gan H.M."/>
            <person name="Barton H."/>
            <person name="Savka M.A."/>
        </authorList>
    </citation>
    <scope>NUCLEOTIDE SEQUENCE [LARGE SCALE GENOMIC DNA]</scope>
    <source>
        <strain evidence="1 2">SD260</strain>
    </source>
</reference>